<dbReference type="InterPro" id="IPR028908">
    <property type="entry name" value="Tox-PL_dom"/>
</dbReference>
<dbReference type="Proteomes" id="UP001595851">
    <property type="component" value="Unassembled WGS sequence"/>
</dbReference>
<feature type="region of interest" description="Disordered" evidence="1">
    <location>
        <begin position="455"/>
        <end position="484"/>
    </location>
</feature>
<evidence type="ECO:0000313" key="3">
    <source>
        <dbReference type="EMBL" id="MFC4008485.1"/>
    </source>
</evidence>
<keyword evidence="4" id="KW-1185">Reference proteome</keyword>
<feature type="region of interest" description="Disordered" evidence="1">
    <location>
        <begin position="314"/>
        <end position="340"/>
    </location>
</feature>
<dbReference type="Pfam" id="PF15644">
    <property type="entry name" value="Gln_amidase"/>
    <property type="match status" value="1"/>
</dbReference>
<sequence>MDVELVGSVIVDLTGFDAVPAKGVRDAVRDLARDYPAQFRMLELIGTRDPAGHFPRDPNLFAYQDRTGGRSGLYFNAPVINEHVRTSRSSVEEATGWTVPGGGSPRGIAHHEFGEHLAERILDDAVLHGELNRAVSQVIGRPYDIAGTHDEALIAAIERELSTYGASTPRDMIAEAFTEYRSVDRPGPLAHAVGLFIDRHLSGERGSGPAVWRRAEVPAVSASAAVHARRGSGQGNEFGWNTHDRDIEGLRRLDDRIYKAELNRNRKDGVEQRAARLIHNKLRGRGPEAVEWLTGAVNPRSRWVRFLFENAAKPARPSGTGGRDSASPVKPSVERRPERVVVPDEPSVLDWGETYDSPAERNRWHALMEEANRLSEDHDRAGDTESLEETVAAGVRFVQAHDLAGADRTNWYKFKGAAELRDWEAFREHYDLTTGIGFIGDVLFVEFDLEPDDLRGVGGPRGGGGKQGEPWADETPTPPHGMRPVSVDDTPTPPRGFPAVGQGPARQPVRPGENVPRDAFGPIDLQARGRVPLVNLRPLRTEHLHHYTSLRDDLAQAMRTGHQTVQGILKNMGDRPFTMGVLQEILPYVNPTNWQTNCPETSLAVDDILSGKAAVAGPCIGSRHADTERTMSARAKKRHMALRSFWDIDAIIRLAGPGARGIIIARPTADAEVTGHVYNVVNVGGEVIYIDAQRRSIGPNHEENHRCELFHFFRMG</sequence>
<feature type="domain" description="Tox-PL" evidence="2">
    <location>
        <begin position="596"/>
        <end position="695"/>
    </location>
</feature>
<evidence type="ECO:0000256" key="1">
    <source>
        <dbReference type="SAM" id="MobiDB-lite"/>
    </source>
</evidence>
<reference evidence="4" key="1">
    <citation type="journal article" date="2019" name="Int. J. Syst. Evol. Microbiol.">
        <title>The Global Catalogue of Microorganisms (GCM) 10K type strain sequencing project: providing services to taxonomists for standard genome sequencing and annotation.</title>
        <authorList>
            <consortium name="The Broad Institute Genomics Platform"/>
            <consortium name="The Broad Institute Genome Sequencing Center for Infectious Disease"/>
            <person name="Wu L."/>
            <person name="Ma J."/>
        </authorList>
    </citation>
    <scope>NUCLEOTIDE SEQUENCE [LARGE SCALE GENOMIC DNA]</scope>
    <source>
        <strain evidence="4">TBRC 1276</strain>
    </source>
</reference>
<name>A0ABV8G5V3_9ACTN</name>
<feature type="compositionally biased region" description="Gly residues" evidence="1">
    <location>
        <begin position="456"/>
        <end position="467"/>
    </location>
</feature>
<dbReference type="EMBL" id="JBHSBI010000006">
    <property type="protein sequence ID" value="MFC4008485.1"/>
    <property type="molecule type" value="Genomic_DNA"/>
</dbReference>
<proteinExistence type="predicted"/>
<gene>
    <name evidence="3" type="ORF">ACFOY2_14740</name>
</gene>
<organism evidence="3 4">
    <name type="scientific">Nonomuraea purpurea</name>
    <dbReference type="NCBI Taxonomy" id="1849276"/>
    <lineage>
        <taxon>Bacteria</taxon>
        <taxon>Bacillati</taxon>
        <taxon>Actinomycetota</taxon>
        <taxon>Actinomycetes</taxon>
        <taxon>Streptosporangiales</taxon>
        <taxon>Streptosporangiaceae</taxon>
        <taxon>Nonomuraea</taxon>
    </lineage>
</organism>
<evidence type="ECO:0000259" key="2">
    <source>
        <dbReference type="Pfam" id="PF15644"/>
    </source>
</evidence>
<evidence type="ECO:0000313" key="4">
    <source>
        <dbReference type="Proteomes" id="UP001595851"/>
    </source>
</evidence>
<feature type="region of interest" description="Disordered" evidence="1">
    <location>
        <begin position="498"/>
        <end position="520"/>
    </location>
</feature>
<dbReference type="RefSeq" id="WP_379528546.1">
    <property type="nucleotide sequence ID" value="NZ_JBHSBI010000006.1"/>
</dbReference>
<protein>
    <submittedName>
        <fullName evidence="3">Toxin glutamine deamidase domain-containing protein</fullName>
    </submittedName>
</protein>
<comment type="caution">
    <text evidence="3">The sequence shown here is derived from an EMBL/GenBank/DDBJ whole genome shotgun (WGS) entry which is preliminary data.</text>
</comment>
<accession>A0ABV8G5V3</accession>